<evidence type="ECO:0000256" key="1">
    <source>
        <dbReference type="SAM" id="SignalP"/>
    </source>
</evidence>
<organism evidence="2 3">
    <name type="scientific">Pseudomonas vranovensis</name>
    <dbReference type="NCBI Taxonomy" id="321661"/>
    <lineage>
        <taxon>Bacteria</taxon>
        <taxon>Pseudomonadati</taxon>
        <taxon>Pseudomonadota</taxon>
        <taxon>Gammaproteobacteria</taxon>
        <taxon>Pseudomonadales</taxon>
        <taxon>Pseudomonadaceae</taxon>
        <taxon>Pseudomonas</taxon>
    </lineage>
</organism>
<accession>A0A423CTY2</accession>
<dbReference type="RefSeq" id="WP_123567941.1">
    <property type="nucleotide sequence ID" value="NZ_MOAM01000046.1"/>
</dbReference>
<gene>
    <name evidence="2" type="ORF">BHU25_24170</name>
</gene>
<protein>
    <recommendedName>
        <fullName evidence="4">DUF1120 domain-containing protein</fullName>
    </recommendedName>
</protein>
<evidence type="ECO:0000313" key="3">
    <source>
        <dbReference type="Proteomes" id="UP000285286"/>
    </source>
</evidence>
<comment type="caution">
    <text evidence="2">The sequence shown here is derived from an EMBL/GenBank/DDBJ whole genome shotgun (WGS) entry which is preliminary data.</text>
</comment>
<feature type="signal peptide" evidence="1">
    <location>
        <begin position="1"/>
        <end position="21"/>
    </location>
</feature>
<dbReference type="Proteomes" id="UP000285286">
    <property type="component" value="Unassembled WGS sequence"/>
</dbReference>
<dbReference type="Pfam" id="PF06551">
    <property type="entry name" value="DUF1120"/>
    <property type="match status" value="1"/>
</dbReference>
<evidence type="ECO:0008006" key="4">
    <source>
        <dbReference type="Google" id="ProtNLM"/>
    </source>
</evidence>
<dbReference type="AlphaFoldDB" id="A0A423CTY2"/>
<keyword evidence="3" id="KW-1185">Reference proteome</keyword>
<dbReference type="InterPro" id="IPR010546">
    <property type="entry name" value="DUF1120"/>
</dbReference>
<sequence length="212" mass="22047">MKTSVLSLAVLISLATANAMAATTDLTVSGTITPAACTPTLSNGGLVEYGSLALTELEETSIGYRLPSKSLSFSVECSAPAAFALIANDNRRDSSPASPWFFGLGTHQDQAIGYFSMRWGHESIVIDGAQGTTLQSTDNGNTWTDTIDGALYDAGRAPSNLVGFSINGSELGPAPATSVNLTMNVEGSINKDLTLNGAMELDGSATIEVRYL</sequence>
<name>A0A423CTY2_9PSED</name>
<feature type="chain" id="PRO_5018985546" description="DUF1120 domain-containing protein" evidence="1">
    <location>
        <begin position="22"/>
        <end position="212"/>
    </location>
</feature>
<proteinExistence type="predicted"/>
<keyword evidence="1" id="KW-0732">Signal</keyword>
<evidence type="ECO:0000313" key="2">
    <source>
        <dbReference type="EMBL" id="ROL62771.1"/>
    </source>
</evidence>
<reference evidence="2 3" key="1">
    <citation type="submission" date="2016-10" db="EMBL/GenBank/DDBJ databases">
        <title>Comparative genome analysis of multiple Pseudomonas spp. focuses on biocontrol and plant growth promoting traits.</title>
        <authorList>
            <person name="Tao X.-Y."/>
            <person name="Taylor C.G."/>
        </authorList>
    </citation>
    <scope>NUCLEOTIDE SEQUENCE [LARGE SCALE GENOMIC DNA]</scope>
    <source>
        <strain evidence="2 3">15D11</strain>
    </source>
</reference>
<dbReference type="EMBL" id="MOAM01000046">
    <property type="protein sequence ID" value="ROL62771.1"/>
    <property type="molecule type" value="Genomic_DNA"/>
</dbReference>